<name>A0A1J4U385_9BACT</name>
<evidence type="ECO:0000256" key="1">
    <source>
        <dbReference type="SAM" id="Phobius"/>
    </source>
</evidence>
<protein>
    <recommendedName>
        <fullName evidence="4">Integral membrane protein</fullName>
    </recommendedName>
</protein>
<organism evidence="2 3">
    <name type="scientific">Candidatus Kuenenbacteria bacterium CG1_02_38_13</name>
    <dbReference type="NCBI Taxonomy" id="1805235"/>
    <lineage>
        <taxon>Bacteria</taxon>
        <taxon>Candidatus Kueneniibacteriota</taxon>
    </lineage>
</organism>
<keyword evidence="1" id="KW-1133">Transmembrane helix</keyword>
<evidence type="ECO:0000313" key="2">
    <source>
        <dbReference type="EMBL" id="OIO17285.1"/>
    </source>
</evidence>
<feature type="transmembrane region" description="Helical" evidence="1">
    <location>
        <begin position="43"/>
        <end position="69"/>
    </location>
</feature>
<evidence type="ECO:0008006" key="4">
    <source>
        <dbReference type="Google" id="ProtNLM"/>
    </source>
</evidence>
<dbReference type="AlphaFoldDB" id="A0A1J4U385"/>
<evidence type="ECO:0000313" key="3">
    <source>
        <dbReference type="Proteomes" id="UP000182465"/>
    </source>
</evidence>
<gene>
    <name evidence="2" type="ORF">AUJ29_01795</name>
</gene>
<sequence>MNLVLSVILNLLMLGWLYLKITPQVEPLALRYTIYFGIDLIGPWWHIFVFPLIGIIFIFVNSILAYLVFLKVKLLAILLTLTSTICQILLIIMSVLTVLLNR</sequence>
<accession>A0A1J4U385</accession>
<feature type="transmembrane region" description="Helical" evidence="1">
    <location>
        <begin position="76"/>
        <end position="100"/>
    </location>
</feature>
<dbReference type="Proteomes" id="UP000182465">
    <property type="component" value="Unassembled WGS sequence"/>
</dbReference>
<proteinExistence type="predicted"/>
<comment type="caution">
    <text evidence="2">The sequence shown here is derived from an EMBL/GenBank/DDBJ whole genome shotgun (WGS) entry which is preliminary data.</text>
</comment>
<reference evidence="2" key="1">
    <citation type="journal article" date="2016" name="Environ. Microbiol.">
        <title>Genomic resolution of a cold subsurface aquifer community provides metabolic insights for novel microbes adapted to high CO concentrations.</title>
        <authorList>
            <person name="Probst A.J."/>
            <person name="Castelle C.J."/>
            <person name="Singh A."/>
            <person name="Brown C.T."/>
            <person name="Anantharaman K."/>
            <person name="Sharon I."/>
            <person name="Hug L.A."/>
            <person name="Burstein D."/>
            <person name="Emerson J.B."/>
            <person name="Thomas B.C."/>
            <person name="Banfield J.F."/>
        </authorList>
    </citation>
    <scope>NUCLEOTIDE SEQUENCE [LARGE SCALE GENOMIC DNA]</scope>
    <source>
        <strain evidence="2">CG1_02_38_13</strain>
    </source>
</reference>
<dbReference type="EMBL" id="MNVB01000035">
    <property type="protein sequence ID" value="OIO17285.1"/>
    <property type="molecule type" value="Genomic_DNA"/>
</dbReference>
<keyword evidence="1" id="KW-0472">Membrane</keyword>
<keyword evidence="1" id="KW-0812">Transmembrane</keyword>